<dbReference type="PROSITE" id="PS00307">
    <property type="entry name" value="LECTIN_LEGUME_BETA"/>
    <property type="match status" value="1"/>
</dbReference>
<dbReference type="GO" id="GO:0030246">
    <property type="term" value="F:carbohydrate binding"/>
    <property type="evidence" value="ECO:0007669"/>
    <property type="project" value="UniProtKB-KW"/>
</dbReference>
<dbReference type="InterPro" id="IPR001220">
    <property type="entry name" value="Legume_lectin_dom"/>
</dbReference>
<feature type="domain" description="Protein kinase" evidence="6">
    <location>
        <begin position="333"/>
        <end position="395"/>
    </location>
</feature>
<dbReference type="Pfam" id="PF07714">
    <property type="entry name" value="PK_Tyr_Ser-Thr"/>
    <property type="match status" value="1"/>
</dbReference>
<comment type="similarity">
    <text evidence="3">In the C-terminal section; belongs to the protein kinase superfamily. Ser/Thr protein kinase family.</text>
</comment>
<feature type="chain" id="PRO_5042966688" description="Protein kinase domain-containing protein" evidence="5">
    <location>
        <begin position="33"/>
        <end position="395"/>
    </location>
</feature>
<keyword evidence="5" id="KW-0732">Signal</keyword>
<evidence type="ECO:0000313" key="7">
    <source>
        <dbReference type="EMBL" id="WVZ50398.1"/>
    </source>
</evidence>
<dbReference type="PROSITE" id="PS50011">
    <property type="entry name" value="PROTEIN_KINASE_DOM"/>
    <property type="match status" value="1"/>
</dbReference>
<dbReference type="SUPFAM" id="SSF49899">
    <property type="entry name" value="Concanavalin A-like lectins/glucanases"/>
    <property type="match status" value="1"/>
</dbReference>
<evidence type="ECO:0000313" key="8">
    <source>
        <dbReference type="Proteomes" id="UP001341281"/>
    </source>
</evidence>
<dbReference type="GO" id="GO:0004672">
    <property type="term" value="F:protein kinase activity"/>
    <property type="evidence" value="ECO:0007669"/>
    <property type="project" value="InterPro"/>
</dbReference>
<comment type="similarity">
    <text evidence="2">In the N-terminal section; belongs to the leguminous lectin family.</text>
</comment>
<dbReference type="InterPro" id="IPR050258">
    <property type="entry name" value="Leguminous_Lectin"/>
</dbReference>
<dbReference type="CDD" id="cd06899">
    <property type="entry name" value="lectin_legume_LecRK_Arcelin_ConA"/>
    <property type="match status" value="1"/>
</dbReference>
<proteinExistence type="inferred from homology"/>
<comment type="similarity">
    <text evidence="1">Belongs to the leguminous lectin family.</text>
</comment>
<sequence length="395" mass="42916">MAASAVSSSHAQPLLVLVFLISTCLLLPLSQAATTVNSAAVHPPFSFSFDFTNQSSYSSTDLRFEGTASVSRDGNRIDLSCNSRDKNNNHYCVGRISYHRPVPLYDDTTLASFSTSFTFVISFDYNATLADGIAFFLSGYPSSLPPDSSGGNLGLLSAAYGAGQFVAVEFDTYHNDWDPMGDHVGIDLNSVRNSSNTKSLPKGRNLSGNWTATIKFDNITTVLSASLRSNDNSSMEPIMVTQVLPDPRALLPPQVAVGFSASTGFSTELNQILAWSFNSTIAAPPPPHKAKGQQNETEMNVQEDESLIWGLEGRSSEFKIYDISQVLEATDNFSEENKLGQGGFGPVYKGQFSDGLEIAVKRLASRSGQGFKEFKNEIQLIAKLQHTNLMKQENI</sequence>
<name>A0AAQ3PMD1_PASNO</name>
<evidence type="ECO:0000256" key="5">
    <source>
        <dbReference type="SAM" id="SignalP"/>
    </source>
</evidence>
<dbReference type="PANTHER" id="PTHR32401">
    <property type="entry name" value="CONCANAVALIN A-LIKE LECTIN FAMILY PROTEIN"/>
    <property type="match status" value="1"/>
</dbReference>
<dbReference type="InterPro" id="IPR001245">
    <property type="entry name" value="Ser-Thr/Tyr_kinase_cat_dom"/>
</dbReference>
<evidence type="ECO:0000256" key="3">
    <source>
        <dbReference type="ARBA" id="ARBA00010217"/>
    </source>
</evidence>
<protein>
    <recommendedName>
        <fullName evidence="6">Protein kinase domain-containing protein</fullName>
    </recommendedName>
</protein>
<dbReference type="SUPFAM" id="SSF56112">
    <property type="entry name" value="Protein kinase-like (PK-like)"/>
    <property type="match status" value="1"/>
</dbReference>
<evidence type="ECO:0000256" key="4">
    <source>
        <dbReference type="ARBA" id="ARBA00022734"/>
    </source>
</evidence>
<dbReference type="GO" id="GO:0005524">
    <property type="term" value="F:ATP binding"/>
    <property type="evidence" value="ECO:0007669"/>
    <property type="project" value="InterPro"/>
</dbReference>
<dbReference type="InterPro" id="IPR011009">
    <property type="entry name" value="Kinase-like_dom_sf"/>
</dbReference>
<gene>
    <name evidence="7" type="ORF">U9M48_001651</name>
</gene>
<feature type="signal peptide" evidence="5">
    <location>
        <begin position="1"/>
        <end position="32"/>
    </location>
</feature>
<dbReference type="AlphaFoldDB" id="A0AAQ3PMD1"/>
<accession>A0AAQ3PMD1</accession>
<dbReference type="GO" id="GO:0006952">
    <property type="term" value="P:defense response"/>
    <property type="evidence" value="ECO:0007669"/>
    <property type="project" value="UniProtKB-ARBA"/>
</dbReference>
<dbReference type="Gene3D" id="2.60.120.200">
    <property type="match status" value="1"/>
</dbReference>
<keyword evidence="4" id="KW-0430">Lectin</keyword>
<dbReference type="Pfam" id="PF00139">
    <property type="entry name" value="Lectin_legB"/>
    <property type="match status" value="1"/>
</dbReference>
<evidence type="ECO:0000256" key="1">
    <source>
        <dbReference type="ARBA" id="ARBA00007606"/>
    </source>
</evidence>
<dbReference type="Proteomes" id="UP001341281">
    <property type="component" value="Chromosome 01"/>
</dbReference>
<dbReference type="InterPro" id="IPR000719">
    <property type="entry name" value="Prot_kinase_dom"/>
</dbReference>
<keyword evidence="8" id="KW-1185">Reference proteome</keyword>
<dbReference type="PANTHER" id="PTHR32401:SF49">
    <property type="entry name" value="OS10G0129200 PROTEIN"/>
    <property type="match status" value="1"/>
</dbReference>
<reference evidence="7 8" key="1">
    <citation type="submission" date="2024-02" db="EMBL/GenBank/DDBJ databases">
        <title>High-quality chromosome-scale genome assembly of Pensacola bahiagrass (Paspalum notatum Flugge var. saurae).</title>
        <authorList>
            <person name="Vega J.M."/>
            <person name="Podio M."/>
            <person name="Orjuela J."/>
            <person name="Siena L.A."/>
            <person name="Pessino S.C."/>
            <person name="Combes M.C."/>
            <person name="Mariac C."/>
            <person name="Albertini E."/>
            <person name="Pupilli F."/>
            <person name="Ortiz J.P.A."/>
            <person name="Leblanc O."/>
        </authorList>
    </citation>
    <scope>NUCLEOTIDE SEQUENCE [LARGE SCALE GENOMIC DNA]</scope>
    <source>
        <strain evidence="7">R1</strain>
        <tissue evidence="7">Leaf</tissue>
    </source>
</reference>
<dbReference type="Gene3D" id="3.30.200.20">
    <property type="entry name" value="Phosphorylase Kinase, domain 1"/>
    <property type="match status" value="1"/>
</dbReference>
<evidence type="ECO:0000256" key="2">
    <source>
        <dbReference type="ARBA" id="ARBA00008536"/>
    </source>
</evidence>
<evidence type="ECO:0000259" key="6">
    <source>
        <dbReference type="PROSITE" id="PS50011"/>
    </source>
</evidence>
<dbReference type="InterPro" id="IPR019825">
    <property type="entry name" value="Lectin_legB_Mn/Ca_BS"/>
</dbReference>
<organism evidence="7 8">
    <name type="scientific">Paspalum notatum var. saurae</name>
    <dbReference type="NCBI Taxonomy" id="547442"/>
    <lineage>
        <taxon>Eukaryota</taxon>
        <taxon>Viridiplantae</taxon>
        <taxon>Streptophyta</taxon>
        <taxon>Embryophyta</taxon>
        <taxon>Tracheophyta</taxon>
        <taxon>Spermatophyta</taxon>
        <taxon>Magnoliopsida</taxon>
        <taxon>Liliopsida</taxon>
        <taxon>Poales</taxon>
        <taxon>Poaceae</taxon>
        <taxon>PACMAD clade</taxon>
        <taxon>Panicoideae</taxon>
        <taxon>Andropogonodae</taxon>
        <taxon>Paspaleae</taxon>
        <taxon>Paspalinae</taxon>
        <taxon>Paspalum</taxon>
    </lineage>
</organism>
<dbReference type="EMBL" id="CP144745">
    <property type="protein sequence ID" value="WVZ50398.1"/>
    <property type="molecule type" value="Genomic_DNA"/>
</dbReference>
<dbReference type="InterPro" id="IPR013320">
    <property type="entry name" value="ConA-like_dom_sf"/>
</dbReference>